<protein>
    <submittedName>
        <fullName evidence="2">Uncharacterized protein</fullName>
    </submittedName>
</protein>
<feature type="compositionally biased region" description="Basic and acidic residues" evidence="1">
    <location>
        <begin position="215"/>
        <end position="225"/>
    </location>
</feature>
<gene>
    <name evidence="2" type="ORF">CERSUDRAFT_101082</name>
</gene>
<evidence type="ECO:0000313" key="3">
    <source>
        <dbReference type="Proteomes" id="UP000016930"/>
    </source>
</evidence>
<feature type="compositionally biased region" description="Basic and acidic residues" evidence="1">
    <location>
        <begin position="35"/>
        <end position="47"/>
    </location>
</feature>
<feature type="compositionally biased region" description="Basic and acidic residues" evidence="1">
    <location>
        <begin position="260"/>
        <end position="288"/>
    </location>
</feature>
<proteinExistence type="predicted"/>
<feature type="compositionally biased region" description="Low complexity" evidence="1">
    <location>
        <begin position="148"/>
        <end position="157"/>
    </location>
</feature>
<keyword evidence="3" id="KW-1185">Reference proteome</keyword>
<dbReference type="EMBL" id="KB445886">
    <property type="protein sequence ID" value="EMD30691.1"/>
    <property type="molecule type" value="Genomic_DNA"/>
</dbReference>
<feature type="compositionally biased region" description="Basic and acidic residues" evidence="1">
    <location>
        <begin position="12"/>
        <end position="22"/>
    </location>
</feature>
<evidence type="ECO:0000313" key="2">
    <source>
        <dbReference type="EMBL" id="EMD30691.1"/>
    </source>
</evidence>
<feature type="compositionally biased region" description="Low complexity" evidence="1">
    <location>
        <begin position="84"/>
        <end position="94"/>
    </location>
</feature>
<reference evidence="2 3" key="1">
    <citation type="journal article" date="2012" name="Proc. Natl. Acad. Sci. U.S.A.">
        <title>Comparative genomics of Ceriporiopsis subvermispora and Phanerochaete chrysosporium provide insight into selective ligninolysis.</title>
        <authorList>
            <person name="Fernandez-Fueyo E."/>
            <person name="Ruiz-Duenas F.J."/>
            <person name="Ferreira P."/>
            <person name="Floudas D."/>
            <person name="Hibbett D.S."/>
            <person name="Canessa P."/>
            <person name="Larrondo L.F."/>
            <person name="James T.Y."/>
            <person name="Seelenfreund D."/>
            <person name="Lobos S."/>
            <person name="Polanco R."/>
            <person name="Tello M."/>
            <person name="Honda Y."/>
            <person name="Watanabe T."/>
            <person name="Watanabe T."/>
            <person name="Ryu J.S."/>
            <person name="Kubicek C.P."/>
            <person name="Schmoll M."/>
            <person name="Gaskell J."/>
            <person name="Hammel K.E."/>
            <person name="St John F.J."/>
            <person name="Vanden Wymelenberg A."/>
            <person name="Sabat G."/>
            <person name="Splinter BonDurant S."/>
            <person name="Syed K."/>
            <person name="Yadav J.S."/>
            <person name="Doddapaneni H."/>
            <person name="Subramanian V."/>
            <person name="Lavin J.L."/>
            <person name="Oguiza J.A."/>
            <person name="Perez G."/>
            <person name="Pisabarro A.G."/>
            <person name="Ramirez L."/>
            <person name="Santoyo F."/>
            <person name="Master E."/>
            <person name="Coutinho P.M."/>
            <person name="Henrissat B."/>
            <person name="Lombard V."/>
            <person name="Magnuson J.K."/>
            <person name="Kuees U."/>
            <person name="Hori C."/>
            <person name="Igarashi K."/>
            <person name="Samejima M."/>
            <person name="Held B.W."/>
            <person name="Barry K.W."/>
            <person name="LaButti K.M."/>
            <person name="Lapidus A."/>
            <person name="Lindquist E.A."/>
            <person name="Lucas S.M."/>
            <person name="Riley R."/>
            <person name="Salamov A.A."/>
            <person name="Hoffmeister D."/>
            <person name="Schwenk D."/>
            <person name="Hadar Y."/>
            <person name="Yarden O."/>
            <person name="de Vries R.P."/>
            <person name="Wiebenga A."/>
            <person name="Stenlid J."/>
            <person name="Eastwood D."/>
            <person name="Grigoriev I.V."/>
            <person name="Berka R.M."/>
            <person name="Blanchette R.A."/>
            <person name="Kersten P."/>
            <person name="Martinez A.T."/>
            <person name="Vicuna R."/>
            <person name="Cullen D."/>
        </authorList>
    </citation>
    <scope>NUCLEOTIDE SEQUENCE [LARGE SCALE GENOMIC DNA]</scope>
    <source>
        <strain evidence="2 3">B</strain>
    </source>
</reference>
<feature type="region of interest" description="Disordered" evidence="1">
    <location>
        <begin position="366"/>
        <end position="391"/>
    </location>
</feature>
<sequence length="436" mass="47018">MAIDTDGAGYERAPELTSRNDPDVYPNSTPPPDVAMRDDEPTRREEIGADVCAPEPMDVDTAAIAPSAQRAIETTDADVERVPDSNPDSNSDNSAYGANVERETRASTAALAPDALAATAPSRSLAAVSPPGGMRVRSTMPDFDPDSRSTASSSPTSVNALANADVRVQVRAPHDPNAPSKPLSEPGEISLRDSERLDNVLTSTPNVSTPAPIDARARARIDDTPRSTTRSRSPAPELPPPSDAPPDASALASSGSRRAASREYPEPRRDAMRYLRVRESRPRYDHNIITDPSATITPTCAMPPPPEVAPRTHDARIHLNAAPATSNSDIAPSSAAIKHEQEDFPPDLLPEICPSKQSVSRVAQRVSGVRTHDGEDAVQQDSLPQDPEAPESYCRLDRGMLSIFRGYRKHLGPRQFRLAFRNGRSPFLRNTPTTFL</sequence>
<evidence type="ECO:0000256" key="1">
    <source>
        <dbReference type="SAM" id="MobiDB-lite"/>
    </source>
</evidence>
<dbReference type="AlphaFoldDB" id="M2QW01"/>
<accession>M2QW01</accession>
<name>M2QW01_CERS8</name>
<feature type="region of interest" description="Disordered" evidence="1">
    <location>
        <begin position="1"/>
        <end position="311"/>
    </location>
</feature>
<feature type="compositionally biased region" description="Low complexity" evidence="1">
    <location>
        <begin position="245"/>
        <end position="258"/>
    </location>
</feature>
<dbReference type="Proteomes" id="UP000016930">
    <property type="component" value="Unassembled WGS sequence"/>
</dbReference>
<feature type="compositionally biased region" description="Low complexity" evidence="1">
    <location>
        <begin position="106"/>
        <end position="122"/>
    </location>
</feature>
<dbReference type="HOGENOM" id="CLU_628498_0_0_1"/>
<organism evidence="2 3">
    <name type="scientific">Ceriporiopsis subvermispora (strain B)</name>
    <name type="common">White-rot fungus</name>
    <name type="synonym">Gelatoporia subvermispora</name>
    <dbReference type="NCBI Taxonomy" id="914234"/>
    <lineage>
        <taxon>Eukaryota</taxon>
        <taxon>Fungi</taxon>
        <taxon>Dikarya</taxon>
        <taxon>Basidiomycota</taxon>
        <taxon>Agaricomycotina</taxon>
        <taxon>Agaricomycetes</taxon>
        <taxon>Polyporales</taxon>
        <taxon>Gelatoporiaceae</taxon>
        <taxon>Gelatoporia</taxon>
    </lineage>
</organism>